<dbReference type="Proteomes" id="UP001228563">
    <property type="component" value="Chromosome"/>
</dbReference>
<organism evidence="1 2">
    <name type="scientific">Enterobacter kobei</name>
    <dbReference type="NCBI Taxonomy" id="208224"/>
    <lineage>
        <taxon>Bacteria</taxon>
        <taxon>Pseudomonadati</taxon>
        <taxon>Pseudomonadota</taxon>
        <taxon>Gammaproteobacteria</taxon>
        <taxon>Enterobacterales</taxon>
        <taxon>Enterobacteriaceae</taxon>
        <taxon>Enterobacter</taxon>
        <taxon>Enterobacter cloacae complex</taxon>
    </lineage>
</organism>
<evidence type="ECO:0000313" key="1">
    <source>
        <dbReference type="EMBL" id="WMT67745.1"/>
    </source>
</evidence>
<dbReference type="RefSeq" id="WP_249050417.1">
    <property type="nucleotide sequence ID" value="NZ_CP083862.1"/>
</dbReference>
<name>A0AAJ6LPB5_9ENTR</name>
<sequence>MARKETIHNNQMIQNELRFICFNSLSSEAKEVMRGIIQESTFLGKHRVPEEDVFAIVKNAPEFSEVMVFEHLKLFRQNKNQNYPDSKSSREKYKRIATLVSQAFEVLVKEGKSLNRMKQYKPKKTVTEEHVALVELLKDEGADLITLIERLIAMNK</sequence>
<accession>A0AAJ6LPB5</accession>
<dbReference type="AlphaFoldDB" id="A0AAJ6LPB5"/>
<evidence type="ECO:0000313" key="2">
    <source>
        <dbReference type="Proteomes" id="UP001228563"/>
    </source>
</evidence>
<protein>
    <submittedName>
        <fullName evidence="1">Uncharacterized protein</fullName>
    </submittedName>
</protein>
<dbReference type="EMBL" id="CP096849">
    <property type="protein sequence ID" value="WMT67745.1"/>
    <property type="molecule type" value="Genomic_DNA"/>
</dbReference>
<reference evidence="1" key="1">
    <citation type="submission" date="2022-04" db="EMBL/GenBank/DDBJ databases">
        <title>Co-occurrence of mcr-9 and blaNDM-1 in multidrug-resistant Enterobacter kobei strain isolated from an infant with urinary infection.</title>
        <authorList>
            <person name="Zeng H."/>
        </authorList>
    </citation>
    <scope>NUCLEOTIDE SEQUENCE</scope>
    <source>
        <strain evidence="1">EC1382</strain>
    </source>
</reference>
<gene>
    <name evidence="1" type="ORF">M2B19_09265</name>
</gene>
<proteinExistence type="predicted"/>